<comment type="caution">
    <text evidence="2">The sequence shown here is derived from an EMBL/GenBank/DDBJ whole genome shotgun (WGS) entry which is preliminary data.</text>
</comment>
<feature type="chain" id="PRO_5012892233" description="Ser-Thr-rich glycosyl-phosphatidyl-inositol-anchored membrane family-domain-containing protein" evidence="1">
    <location>
        <begin position="19"/>
        <end position="145"/>
    </location>
</feature>
<protein>
    <recommendedName>
        <fullName evidence="4">Ser-Thr-rich glycosyl-phosphatidyl-inositol-anchored membrane family-domain-containing protein</fullName>
    </recommendedName>
</protein>
<dbReference type="InParanoid" id="A0A1Y1YW65"/>
<organism evidence="2 3">
    <name type="scientific">Basidiobolus meristosporus CBS 931.73</name>
    <dbReference type="NCBI Taxonomy" id="1314790"/>
    <lineage>
        <taxon>Eukaryota</taxon>
        <taxon>Fungi</taxon>
        <taxon>Fungi incertae sedis</taxon>
        <taxon>Zoopagomycota</taxon>
        <taxon>Entomophthoromycotina</taxon>
        <taxon>Basidiobolomycetes</taxon>
        <taxon>Basidiobolales</taxon>
        <taxon>Basidiobolaceae</taxon>
        <taxon>Basidiobolus</taxon>
    </lineage>
</organism>
<proteinExistence type="predicted"/>
<gene>
    <name evidence="2" type="ORF">K493DRAFT_297956</name>
</gene>
<dbReference type="AlphaFoldDB" id="A0A1Y1YW65"/>
<dbReference type="EMBL" id="MCFE01000058">
    <property type="protein sequence ID" value="ORY02313.1"/>
    <property type="molecule type" value="Genomic_DNA"/>
</dbReference>
<accession>A0A1Y1YW65</accession>
<reference evidence="2 3" key="1">
    <citation type="submission" date="2016-07" db="EMBL/GenBank/DDBJ databases">
        <title>Pervasive Adenine N6-methylation of Active Genes in Fungi.</title>
        <authorList>
            <consortium name="DOE Joint Genome Institute"/>
            <person name="Mondo S.J."/>
            <person name="Dannebaum R.O."/>
            <person name="Kuo R.C."/>
            <person name="Labutti K."/>
            <person name="Haridas S."/>
            <person name="Kuo A."/>
            <person name="Salamov A."/>
            <person name="Ahrendt S.R."/>
            <person name="Lipzen A."/>
            <person name="Sullivan W."/>
            <person name="Andreopoulos W.B."/>
            <person name="Clum A."/>
            <person name="Lindquist E."/>
            <person name="Daum C."/>
            <person name="Ramamoorthy G.K."/>
            <person name="Gryganskyi A."/>
            <person name="Culley D."/>
            <person name="Magnuson J.K."/>
            <person name="James T.Y."/>
            <person name="O'Malley M.A."/>
            <person name="Stajich J.E."/>
            <person name="Spatafora J.W."/>
            <person name="Visel A."/>
            <person name="Grigoriev I.V."/>
        </authorList>
    </citation>
    <scope>NUCLEOTIDE SEQUENCE [LARGE SCALE GENOMIC DNA]</scope>
    <source>
        <strain evidence="2 3">CBS 931.73</strain>
    </source>
</reference>
<feature type="signal peptide" evidence="1">
    <location>
        <begin position="1"/>
        <end position="18"/>
    </location>
</feature>
<sequence>MRAFLTLLLLTIVSTTFAARLGKCQGWSVAPLTHSVGGKSTFRANDEVTLKWNVGISQVKYIREVTLSSAKSNQPLHTQLRSYPGIKASNGKITFKLSVPLCLQREGEYFLNVVASTPGKEGDCLATTPSFRLTPEPNKDYSVCK</sequence>
<evidence type="ECO:0000313" key="3">
    <source>
        <dbReference type="Proteomes" id="UP000193498"/>
    </source>
</evidence>
<name>A0A1Y1YW65_9FUNG</name>
<evidence type="ECO:0000313" key="2">
    <source>
        <dbReference type="EMBL" id="ORY02313.1"/>
    </source>
</evidence>
<keyword evidence="3" id="KW-1185">Reference proteome</keyword>
<evidence type="ECO:0008006" key="4">
    <source>
        <dbReference type="Google" id="ProtNLM"/>
    </source>
</evidence>
<evidence type="ECO:0000256" key="1">
    <source>
        <dbReference type="SAM" id="SignalP"/>
    </source>
</evidence>
<keyword evidence="1" id="KW-0732">Signal</keyword>
<dbReference type="Proteomes" id="UP000193498">
    <property type="component" value="Unassembled WGS sequence"/>
</dbReference>